<evidence type="ECO:0000256" key="1">
    <source>
        <dbReference type="SAM" id="SignalP"/>
    </source>
</evidence>
<sequence length="189" mass="19917">MNRTIIISLALAATAFALLGPVPVERTAAAQQPSSTVVPLAQEQAPTPAMSAGLCGLTSSDVADIVDYYALDPDMPAVADALSTPFDCDAYGDLCSALTTNQAHAYACGAWTDMKAELSIAQVNNRAVGRLQQWGTSCTPDYEVCEDICGSANVISCSGVWFKGSCHSIAMCDYFSGIDIKFLEILTPF</sequence>
<dbReference type="Proteomes" id="UP000238823">
    <property type="component" value="Unassembled WGS sequence"/>
</dbReference>
<protein>
    <submittedName>
        <fullName evidence="2">Uncharacterized protein</fullName>
    </submittedName>
</protein>
<feature type="chain" id="PRO_5015554870" evidence="1">
    <location>
        <begin position="18"/>
        <end position="189"/>
    </location>
</feature>
<dbReference type="EMBL" id="PVNL01000004">
    <property type="protein sequence ID" value="PRQ09975.1"/>
    <property type="molecule type" value="Genomic_DNA"/>
</dbReference>
<name>A0A2S9YXZ9_9BACT</name>
<feature type="signal peptide" evidence="1">
    <location>
        <begin position="1"/>
        <end position="17"/>
    </location>
</feature>
<reference evidence="2 3" key="1">
    <citation type="submission" date="2018-03" db="EMBL/GenBank/DDBJ databases">
        <title>Draft Genome Sequences of the Obligatory Marine Myxobacteria Enhygromyxa salina SWB007.</title>
        <authorList>
            <person name="Poehlein A."/>
            <person name="Moghaddam J.A."/>
            <person name="Harms H."/>
            <person name="Alanjari M."/>
            <person name="Koenig G.M."/>
            <person name="Daniel R."/>
            <person name="Schaeberle T.F."/>
        </authorList>
    </citation>
    <scope>NUCLEOTIDE SEQUENCE [LARGE SCALE GENOMIC DNA]</scope>
    <source>
        <strain evidence="2 3">SWB007</strain>
    </source>
</reference>
<evidence type="ECO:0000313" key="3">
    <source>
        <dbReference type="Proteomes" id="UP000238823"/>
    </source>
</evidence>
<dbReference type="RefSeq" id="WP_106087289.1">
    <property type="nucleotide sequence ID" value="NZ_PVNL01000004.1"/>
</dbReference>
<organism evidence="2 3">
    <name type="scientific">Enhygromyxa salina</name>
    <dbReference type="NCBI Taxonomy" id="215803"/>
    <lineage>
        <taxon>Bacteria</taxon>
        <taxon>Pseudomonadati</taxon>
        <taxon>Myxococcota</taxon>
        <taxon>Polyangia</taxon>
        <taxon>Nannocystales</taxon>
        <taxon>Nannocystaceae</taxon>
        <taxon>Enhygromyxa</taxon>
    </lineage>
</organism>
<gene>
    <name evidence="2" type="ORF">ENSA7_01810</name>
</gene>
<accession>A0A2S9YXZ9</accession>
<evidence type="ECO:0000313" key="2">
    <source>
        <dbReference type="EMBL" id="PRQ09975.1"/>
    </source>
</evidence>
<keyword evidence="1" id="KW-0732">Signal</keyword>
<proteinExistence type="predicted"/>
<dbReference type="AlphaFoldDB" id="A0A2S9YXZ9"/>
<comment type="caution">
    <text evidence="2">The sequence shown here is derived from an EMBL/GenBank/DDBJ whole genome shotgun (WGS) entry which is preliminary data.</text>
</comment>